<dbReference type="EMBL" id="LGRB01000009">
    <property type="protein sequence ID" value="OCT52192.1"/>
    <property type="molecule type" value="Genomic_DNA"/>
</dbReference>
<evidence type="ECO:0000313" key="2">
    <source>
        <dbReference type="Proteomes" id="UP000094526"/>
    </source>
</evidence>
<gene>
    <name evidence="1" type="ORF">CLCR_09144</name>
</gene>
<accession>A0A1C1CUL9</accession>
<protein>
    <submittedName>
        <fullName evidence="1">Uncharacterized protein</fullName>
    </submittedName>
</protein>
<dbReference type="Proteomes" id="UP000094526">
    <property type="component" value="Unassembled WGS sequence"/>
</dbReference>
<dbReference type="AlphaFoldDB" id="A0A1C1CUL9"/>
<evidence type="ECO:0000313" key="1">
    <source>
        <dbReference type="EMBL" id="OCT52192.1"/>
    </source>
</evidence>
<proteinExistence type="predicted"/>
<organism evidence="1 2">
    <name type="scientific">Cladophialophora carrionii</name>
    <dbReference type="NCBI Taxonomy" id="86049"/>
    <lineage>
        <taxon>Eukaryota</taxon>
        <taxon>Fungi</taxon>
        <taxon>Dikarya</taxon>
        <taxon>Ascomycota</taxon>
        <taxon>Pezizomycotina</taxon>
        <taxon>Eurotiomycetes</taxon>
        <taxon>Chaetothyriomycetidae</taxon>
        <taxon>Chaetothyriales</taxon>
        <taxon>Herpotrichiellaceae</taxon>
        <taxon>Cladophialophora</taxon>
    </lineage>
</organism>
<sequence>MVFGHDVESALKDGTIHPSHVFEQPETDFDKDEDNQYGVKLRMENNSKKTRNVKNNAKKSQDELASLGVRYFARSNSHDRRPRMTIAAIDARRHRQLRYTNRSLVDVEQSNLDASRSLLNPATESYFVVVVVVVVCRNNASYDVWRSEQLVPSSRTSEVVEVWSMSRTGWVGTRVVSVGIVVAS</sequence>
<comment type="caution">
    <text evidence="1">The sequence shown here is derived from an EMBL/GenBank/DDBJ whole genome shotgun (WGS) entry which is preliminary data.</text>
</comment>
<name>A0A1C1CUL9_9EURO</name>
<dbReference type="VEuPathDB" id="FungiDB:CLCR_09144"/>
<keyword evidence="2" id="KW-1185">Reference proteome</keyword>
<reference evidence="2" key="1">
    <citation type="submission" date="2015-07" db="EMBL/GenBank/DDBJ databases">
        <authorList>
            <person name="Teixeira M.M."/>
            <person name="Souza R.C."/>
            <person name="Almeida L.G."/>
            <person name="Vicente V.A."/>
            <person name="de Hoog S."/>
            <person name="Bocca A.L."/>
            <person name="de Almeida S.R."/>
            <person name="Vasconcelos A.T."/>
            <person name="Felipe M.S."/>
        </authorList>
    </citation>
    <scope>NUCLEOTIDE SEQUENCE [LARGE SCALE GENOMIC DNA]</scope>
    <source>
        <strain evidence="2">KSF</strain>
    </source>
</reference>